<evidence type="ECO:0000256" key="4">
    <source>
        <dbReference type="ARBA" id="ARBA00022989"/>
    </source>
</evidence>
<evidence type="ECO:0000256" key="3">
    <source>
        <dbReference type="ARBA" id="ARBA00022692"/>
    </source>
</evidence>
<dbReference type="PIRSF" id="PIRSF002808">
    <property type="entry name" value="Hexose_phosphate_transp"/>
    <property type="match status" value="1"/>
</dbReference>
<sequence length="413" mass="44117">MNKVRWAIVALLVVGGVVNYLDRSTLSIANTTIAKEFHLGPVQMGLLLSAFSWPYAIANLPSGWLVDKFGPKKMFAWAAGLWSIVSMLMAIAGSFGAMYALRVLLGVAESPFFTSGLKVNQRWFNQEERAVPVSVVNTGSQIANAVAPPLLVAIMLATSWRGMFIIIGALGLVVAAVWLRFYRDPALQEYRAIHGREQAAAEPTTQADRVGWGELFKHSNTWFMILGAFGIFYTVWVYLTWLPSYLQKSLGFSLTTMGWVAMLPFMCGIAGVLVGGWLSNALLRRGVSTVLARKIPIVGGAALAAAAVLPAAYVTNVPGVIALLSIGYFFAQVPIGCLWTLAADVAPAEQVASLGAIQNFGGFIGAAVAPVVTGAILAATKQYSLVFVVGGVLLIVGALSYGLFVKDRSHRTA</sequence>
<evidence type="ECO:0000259" key="7">
    <source>
        <dbReference type="PROSITE" id="PS50850"/>
    </source>
</evidence>
<dbReference type="SUPFAM" id="SSF103473">
    <property type="entry name" value="MFS general substrate transporter"/>
    <property type="match status" value="1"/>
</dbReference>
<dbReference type="AlphaFoldDB" id="A0A5Q2FHK1"/>
<evidence type="ECO:0000256" key="6">
    <source>
        <dbReference type="SAM" id="Phobius"/>
    </source>
</evidence>
<evidence type="ECO:0000256" key="2">
    <source>
        <dbReference type="ARBA" id="ARBA00022475"/>
    </source>
</evidence>
<keyword evidence="2" id="KW-1003">Cell membrane</keyword>
<accession>A0A5Q2FHK1</accession>
<dbReference type="PANTHER" id="PTHR11662">
    <property type="entry name" value="SOLUTE CARRIER FAMILY 17"/>
    <property type="match status" value="1"/>
</dbReference>
<feature type="transmembrane region" description="Helical" evidence="6">
    <location>
        <begin position="78"/>
        <end position="101"/>
    </location>
</feature>
<keyword evidence="9" id="KW-1185">Reference proteome</keyword>
<feature type="domain" description="Major facilitator superfamily (MFS) profile" evidence="7">
    <location>
        <begin position="8"/>
        <end position="409"/>
    </location>
</feature>
<dbReference type="PANTHER" id="PTHR11662:SF399">
    <property type="entry name" value="FI19708P1-RELATED"/>
    <property type="match status" value="1"/>
</dbReference>
<name>A0A5Q2FHK1_9ACTN</name>
<dbReference type="InterPro" id="IPR011701">
    <property type="entry name" value="MFS"/>
</dbReference>
<feature type="transmembrane region" description="Helical" evidence="6">
    <location>
        <begin position="320"/>
        <end position="342"/>
    </location>
</feature>
<feature type="transmembrane region" description="Helical" evidence="6">
    <location>
        <begin position="221"/>
        <end position="239"/>
    </location>
</feature>
<feature type="transmembrane region" description="Helical" evidence="6">
    <location>
        <begin position="295"/>
        <end position="314"/>
    </location>
</feature>
<evidence type="ECO:0000313" key="8">
    <source>
        <dbReference type="EMBL" id="QGF25034.1"/>
    </source>
</evidence>
<organism evidence="8 9">
    <name type="scientific">Raineyella fluvialis</name>
    <dbReference type="NCBI Taxonomy" id="2662261"/>
    <lineage>
        <taxon>Bacteria</taxon>
        <taxon>Bacillati</taxon>
        <taxon>Actinomycetota</taxon>
        <taxon>Actinomycetes</taxon>
        <taxon>Propionibacteriales</taxon>
        <taxon>Propionibacteriaceae</taxon>
        <taxon>Raineyella</taxon>
    </lineage>
</organism>
<dbReference type="InterPro" id="IPR036259">
    <property type="entry name" value="MFS_trans_sf"/>
</dbReference>
<feature type="transmembrane region" description="Helical" evidence="6">
    <location>
        <begin position="45"/>
        <end position="66"/>
    </location>
</feature>
<dbReference type="EMBL" id="CP045725">
    <property type="protein sequence ID" value="QGF25034.1"/>
    <property type="molecule type" value="Genomic_DNA"/>
</dbReference>
<feature type="transmembrane region" description="Helical" evidence="6">
    <location>
        <begin position="259"/>
        <end position="283"/>
    </location>
</feature>
<dbReference type="CDD" id="cd17319">
    <property type="entry name" value="MFS_ExuT_GudP_like"/>
    <property type="match status" value="1"/>
</dbReference>
<feature type="transmembrane region" description="Helical" evidence="6">
    <location>
        <begin position="160"/>
        <end position="181"/>
    </location>
</feature>
<keyword evidence="4 6" id="KW-1133">Transmembrane helix</keyword>
<evidence type="ECO:0000313" key="9">
    <source>
        <dbReference type="Proteomes" id="UP000386847"/>
    </source>
</evidence>
<gene>
    <name evidence="8" type="ORF">Rai3103_01990</name>
</gene>
<dbReference type="Gene3D" id="1.20.1250.20">
    <property type="entry name" value="MFS general substrate transporter like domains"/>
    <property type="match status" value="2"/>
</dbReference>
<comment type="subcellular location">
    <subcellularLocation>
        <location evidence="1">Cell membrane</location>
        <topology evidence="1">Multi-pass membrane protein</topology>
    </subcellularLocation>
</comment>
<dbReference type="InterPro" id="IPR000849">
    <property type="entry name" value="Sugar_P_transporter"/>
</dbReference>
<feature type="transmembrane region" description="Helical" evidence="6">
    <location>
        <begin position="354"/>
        <end position="377"/>
    </location>
</feature>
<dbReference type="GO" id="GO:0005886">
    <property type="term" value="C:plasma membrane"/>
    <property type="evidence" value="ECO:0007669"/>
    <property type="project" value="UniProtKB-SubCell"/>
</dbReference>
<evidence type="ECO:0000256" key="5">
    <source>
        <dbReference type="ARBA" id="ARBA00023136"/>
    </source>
</evidence>
<dbReference type="Proteomes" id="UP000386847">
    <property type="component" value="Chromosome"/>
</dbReference>
<dbReference type="PROSITE" id="PS50850">
    <property type="entry name" value="MFS"/>
    <property type="match status" value="1"/>
</dbReference>
<dbReference type="InterPro" id="IPR050382">
    <property type="entry name" value="MFS_Na/Anion_cotransporter"/>
</dbReference>
<reference evidence="8 9" key="1">
    <citation type="submission" date="2019-10" db="EMBL/GenBank/DDBJ databases">
        <title>Genomic analysis of Raineyella sp. CBA3103.</title>
        <authorList>
            <person name="Roh S.W."/>
        </authorList>
    </citation>
    <scope>NUCLEOTIDE SEQUENCE [LARGE SCALE GENOMIC DNA]</scope>
    <source>
        <strain evidence="8 9">CBA3103</strain>
    </source>
</reference>
<dbReference type="InterPro" id="IPR020846">
    <property type="entry name" value="MFS_dom"/>
</dbReference>
<keyword evidence="3 6" id="KW-0812">Transmembrane</keyword>
<proteinExistence type="predicted"/>
<dbReference type="GO" id="GO:0022857">
    <property type="term" value="F:transmembrane transporter activity"/>
    <property type="evidence" value="ECO:0007669"/>
    <property type="project" value="InterPro"/>
</dbReference>
<feature type="transmembrane region" description="Helical" evidence="6">
    <location>
        <begin position="383"/>
        <end position="404"/>
    </location>
</feature>
<evidence type="ECO:0000256" key="1">
    <source>
        <dbReference type="ARBA" id="ARBA00004651"/>
    </source>
</evidence>
<dbReference type="Pfam" id="PF07690">
    <property type="entry name" value="MFS_1"/>
    <property type="match status" value="1"/>
</dbReference>
<dbReference type="KEGG" id="rain:Rai3103_01990"/>
<keyword evidence="5 6" id="KW-0472">Membrane</keyword>
<protein>
    <submittedName>
        <fullName evidence="8">MFS transporter</fullName>
    </submittedName>
</protein>